<protein>
    <submittedName>
        <fullName evidence="2">Uncharacterized protein</fullName>
    </submittedName>
</protein>
<dbReference type="Pfam" id="PF06966">
    <property type="entry name" value="DUF1295"/>
    <property type="match status" value="1"/>
</dbReference>
<dbReference type="PANTHER" id="PTHR32251">
    <property type="entry name" value="3-OXO-5-ALPHA-STEROID 4-DEHYDROGENASE"/>
    <property type="match status" value="1"/>
</dbReference>
<dbReference type="Proteomes" id="UP000050430">
    <property type="component" value="Unassembled WGS sequence"/>
</dbReference>
<organism evidence="2 3">
    <name type="scientific">Leptolinea tardivitalis</name>
    <dbReference type="NCBI Taxonomy" id="229920"/>
    <lineage>
        <taxon>Bacteria</taxon>
        <taxon>Bacillati</taxon>
        <taxon>Chloroflexota</taxon>
        <taxon>Anaerolineae</taxon>
        <taxon>Anaerolineales</taxon>
        <taxon>Anaerolineaceae</taxon>
        <taxon>Leptolinea</taxon>
    </lineage>
</organism>
<dbReference type="InterPro" id="IPR010721">
    <property type="entry name" value="UstE-like"/>
</dbReference>
<feature type="transmembrane region" description="Helical" evidence="1">
    <location>
        <begin position="210"/>
        <end position="228"/>
    </location>
</feature>
<feature type="transmembrane region" description="Helical" evidence="1">
    <location>
        <begin position="29"/>
        <end position="51"/>
    </location>
</feature>
<dbReference type="PANTHER" id="PTHR32251:SF15">
    <property type="entry name" value="3-OXO-5-ALPHA-STEROID 4-DEHYDROGENASE (DUF1295)"/>
    <property type="match status" value="1"/>
</dbReference>
<keyword evidence="1" id="KW-0812">Transmembrane</keyword>
<evidence type="ECO:0000313" key="2">
    <source>
        <dbReference type="EMBL" id="KPL73323.1"/>
    </source>
</evidence>
<dbReference type="RefSeq" id="WP_062421736.1">
    <property type="nucleotide sequence ID" value="NZ_BBYA01000009.1"/>
</dbReference>
<reference evidence="2 3" key="1">
    <citation type="submission" date="2015-07" db="EMBL/GenBank/DDBJ databases">
        <title>Genome sequence of Leptolinea tardivitalis DSM 16556.</title>
        <authorList>
            <person name="Hemp J."/>
            <person name="Ward L.M."/>
            <person name="Pace L.A."/>
            <person name="Fischer W.W."/>
        </authorList>
    </citation>
    <scope>NUCLEOTIDE SEQUENCE [LARGE SCALE GENOMIC DNA]</scope>
    <source>
        <strain evidence="2 3">YMTK-2</strain>
    </source>
</reference>
<sequence>MSNSLLTILPILAIITLAVTAVGFRRMVYFLNIGYAFSIVAVIILSVILMWKNATVLILLQSAAIIFWGLRLGIFVTRREMSKGYQKERDRIDKEYTGITLPIKFAIWISVSVLYLMMVSPLLFSLETEYQPAPAGRIFQFLGLVLMIGGLILEGIADRQKSAFKLKNPNTFCHTGLYSVVRSPNYLGEIIFWVGTWVMGIGFYKTVWEWIISIIGMACIVYIMFGSTKRLEKTQISRYGNLPEFQQYSKSVPVLIPWLPLYTLQKK</sequence>
<feature type="transmembrane region" description="Helical" evidence="1">
    <location>
        <begin position="186"/>
        <end position="204"/>
    </location>
</feature>
<proteinExistence type="predicted"/>
<dbReference type="EMBL" id="LGCK01000006">
    <property type="protein sequence ID" value="KPL73323.1"/>
    <property type="molecule type" value="Genomic_DNA"/>
</dbReference>
<feature type="transmembrane region" description="Helical" evidence="1">
    <location>
        <begin position="138"/>
        <end position="157"/>
    </location>
</feature>
<accession>A0A0P6XDT8</accession>
<keyword evidence="1" id="KW-0472">Membrane</keyword>
<dbReference type="GO" id="GO:0016020">
    <property type="term" value="C:membrane"/>
    <property type="evidence" value="ECO:0007669"/>
    <property type="project" value="TreeGrafter"/>
</dbReference>
<evidence type="ECO:0000313" key="3">
    <source>
        <dbReference type="Proteomes" id="UP000050430"/>
    </source>
</evidence>
<feature type="transmembrane region" description="Helical" evidence="1">
    <location>
        <begin position="96"/>
        <end position="118"/>
    </location>
</feature>
<feature type="transmembrane region" description="Helical" evidence="1">
    <location>
        <begin position="6"/>
        <end position="24"/>
    </location>
</feature>
<dbReference type="STRING" id="229920.ADM99_03655"/>
<dbReference type="AlphaFoldDB" id="A0A0P6XDT8"/>
<dbReference type="PROSITE" id="PS50244">
    <property type="entry name" value="S5A_REDUCTASE"/>
    <property type="match status" value="1"/>
</dbReference>
<keyword evidence="1" id="KW-1133">Transmembrane helix</keyword>
<evidence type="ECO:0000256" key="1">
    <source>
        <dbReference type="SAM" id="Phobius"/>
    </source>
</evidence>
<keyword evidence="3" id="KW-1185">Reference proteome</keyword>
<comment type="caution">
    <text evidence="2">The sequence shown here is derived from an EMBL/GenBank/DDBJ whole genome shotgun (WGS) entry which is preliminary data.</text>
</comment>
<dbReference type="OrthoDB" id="9779233at2"/>
<gene>
    <name evidence="2" type="ORF">ADM99_03655</name>
</gene>
<dbReference type="Gene3D" id="1.20.120.1630">
    <property type="match status" value="1"/>
</dbReference>
<name>A0A0P6XDT8_9CHLR</name>
<feature type="transmembrane region" description="Helical" evidence="1">
    <location>
        <begin position="57"/>
        <end position="76"/>
    </location>
</feature>